<accession>A0A327VSF4</accession>
<dbReference type="Gene3D" id="2.40.100.20">
    <property type="match status" value="1"/>
</dbReference>
<evidence type="ECO:0000313" key="2">
    <source>
        <dbReference type="EMBL" id="RAJ77307.1"/>
    </source>
</evidence>
<sequence length="158" mass="17085">MNQLLFIFIGVFSLSTIGASCGKAGAPIVSEKYDTITYPTKSKMKITIGNHSFTATLDDNAAATELKAMLPMTINMTELNANEKYAELPRSLPTYATNPGTIQAGDLMLYGSSTLVLFYKTFRTSYSYTKLGHIDDINGFQGAVGTGSVSVTYESESF</sequence>
<protein>
    <submittedName>
        <fullName evidence="2">Cyclophilin-like</fullName>
    </submittedName>
</protein>
<evidence type="ECO:0000313" key="3">
    <source>
        <dbReference type="Proteomes" id="UP000249819"/>
    </source>
</evidence>
<dbReference type="InterPro" id="IPR041183">
    <property type="entry name" value="Cyclophilin-like"/>
</dbReference>
<evidence type="ECO:0000259" key="1">
    <source>
        <dbReference type="Pfam" id="PF18050"/>
    </source>
</evidence>
<feature type="domain" description="Cyclophilin-like" evidence="1">
    <location>
        <begin position="46"/>
        <end position="153"/>
    </location>
</feature>
<gene>
    <name evidence="2" type="ORF">CLV59_10774</name>
</gene>
<dbReference type="RefSeq" id="WP_111593910.1">
    <property type="nucleotide sequence ID" value="NZ_QLMA01000007.1"/>
</dbReference>
<organism evidence="2 3">
    <name type="scientific">Chitinophaga dinghuensis</name>
    <dbReference type="NCBI Taxonomy" id="1539050"/>
    <lineage>
        <taxon>Bacteria</taxon>
        <taxon>Pseudomonadati</taxon>
        <taxon>Bacteroidota</taxon>
        <taxon>Chitinophagia</taxon>
        <taxon>Chitinophagales</taxon>
        <taxon>Chitinophagaceae</taxon>
        <taxon>Chitinophaga</taxon>
    </lineage>
</organism>
<dbReference type="AlphaFoldDB" id="A0A327VSF4"/>
<reference evidence="2 3" key="1">
    <citation type="submission" date="2018-06" db="EMBL/GenBank/DDBJ databases">
        <title>Genomic Encyclopedia of Archaeal and Bacterial Type Strains, Phase II (KMG-II): from individual species to whole genera.</title>
        <authorList>
            <person name="Goeker M."/>
        </authorList>
    </citation>
    <scope>NUCLEOTIDE SEQUENCE [LARGE SCALE GENOMIC DNA]</scope>
    <source>
        <strain evidence="2 3">DSM 29821</strain>
    </source>
</reference>
<dbReference type="EMBL" id="QLMA01000007">
    <property type="protein sequence ID" value="RAJ77307.1"/>
    <property type="molecule type" value="Genomic_DNA"/>
</dbReference>
<dbReference type="OrthoDB" id="674202at2"/>
<proteinExistence type="predicted"/>
<dbReference type="SUPFAM" id="SSF50891">
    <property type="entry name" value="Cyclophilin-like"/>
    <property type="match status" value="1"/>
</dbReference>
<comment type="caution">
    <text evidence="2">The sequence shown here is derived from an EMBL/GenBank/DDBJ whole genome shotgun (WGS) entry which is preliminary data.</text>
</comment>
<dbReference type="Pfam" id="PF18050">
    <property type="entry name" value="Cyclophil_like2"/>
    <property type="match status" value="1"/>
</dbReference>
<dbReference type="InterPro" id="IPR029000">
    <property type="entry name" value="Cyclophilin-like_dom_sf"/>
</dbReference>
<name>A0A327VSF4_9BACT</name>
<keyword evidence="3" id="KW-1185">Reference proteome</keyword>
<dbReference type="Proteomes" id="UP000249819">
    <property type="component" value="Unassembled WGS sequence"/>
</dbReference>